<evidence type="ECO:0000313" key="3">
    <source>
        <dbReference type="Proteomes" id="UP000031368"/>
    </source>
</evidence>
<name>A0A0B4WYH7_9HYPH</name>
<protein>
    <submittedName>
        <fullName evidence="2">Uncharacterized protein</fullName>
    </submittedName>
</protein>
<feature type="region of interest" description="Disordered" evidence="1">
    <location>
        <begin position="53"/>
        <end position="72"/>
    </location>
</feature>
<proteinExistence type="predicted"/>
<gene>
    <name evidence="2" type="ORF">RGR602_CH01382</name>
</gene>
<accession>A0A0B4WYH7</accession>
<dbReference type="HOGENOM" id="CLU_2247901_0_0_5"/>
<keyword evidence="3" id="KW-1185">Reference proteome</keyword>
<sequence length="104" mass="10861">MSIHSQGKRSVNLPSPLRSICQYIEGAYAGVAGGLFAGIDTARRTIAVFVGEHGNPASGSDHRRQTNESEDFDAAYGEGLLSARPPARGSAIAEEPDAGGYVMP</sequence>
<evidence type="ECO:0000313" key="2">
    <source>
        <dbReference type="EMBL" id="AJD40739.1"/>
    </source>
</evidence>
<reference evidence="2 3" key="1">
    <citation type="submission" date="2013-11" db="EMBL/GenBank/DDBJ databases">
        <title>Complete genome sequence of Rhizobium gallicum bv. gallicum R602.</title>
        <authorList>
            <person name="Bustos P."/>
            <person name="Santamaria R.I."/>
            <person name="Lozano L."/>
            <person name="Acosta J.L."/>
            <person name="Ormeno-Orrillo E."/>
            <person name="Rogel M.A."/>
            <person name="Romero D."/>
            <person name="Cevallos M.A."/>
            <person name="Martinez-Romero E."/>
            <person name="Gonzalez V."/>
        </authorList>
    </citation>
    <scope>NUCLEOTIDE SEQUENCE [LARGE SCALE GENOMIC DNA]</scope>
    <source>
        <strain evidence="2 3">R602</strain>
    </source>
</reference>
<dbReference type="KEGG" id="rga:RGR602_CH01382"/>
<feature type="region of interest" description="Disordered" evidence="1">
    <location>
        <begin position="80"/>
        <end position="104"/>
    </location>
</feature>
<organism evidence="2 3">
    <name type="scientific">Rhizobium gallicum bv. gallicum R602sp</name>
    <dbReference type="NCBI Taxonomy" id="1041138"/>
    <lineage>
        <taxon>Bacteria</taxon>
        <taxon>Pseudomonadati</taxon>
        <taxon>Pseudomonadota</taxon>
        <taxon>Alphaproteobacteria</taxon>
        <taxon>Hyphomicrobiales</taxon>
        <taxon>Rhizobiaceae</taxon>
        <taxon>Rhizobium/Agrobacterium group</taxon>
        <taxon>Rhizobium</taxon>
    </lineage>
</organism>
<evidence type="ECO:0000256" key="1">
    <source>
        <dbReference type="SAM" id="MobiDB-lite"/>
    </source>
</evidence>
<dbReference type="AlphaFoldDB" id="A0A0B4WYH7"/>
<dbReference type="EMBL" id="CP006877">
    <property type="protein sequence ID" value="AJD40739.1"/>
    <property type="molecule type" value="Genomic_DNA"/>
</dbReference>
<dbReference type="Proteomes" id="UP000031368">
    <property type="component" value="Chromosome"/>
</dbReference>